<sequence length="1294" mass="145235">MAEFIVSLLIEKIATQLMEEAISFSRVRNQIEWIEGELKRMQCFLKDADAQQESDERVRNWVADVRDVAYDTEDVIDSYIFKMAQKREKGLIRALFKGYPFVFFDEFSARRKVNKQISRIKMRIHDISSSRSTYGVKNIGRDGEGTSFAVDCLREKRRSYHHTSEEDIVGLGEDMMVLGNRVIHGGLRRSVISIIGMAGLGKTTLAKKMYQSSDVKKHFDCCAWAYVSQEYRKWEILQDLCKKVLGLGKADLDKMHKEDMKEELSNFLQERRFIIVLDDIWEKEAWDDLKAVFPDAKNGSRIIFTTRFKDVAVYADPGSPPYELCLLNEEDSCELLFKKAFAGGNAMSNLPPWSRELGKQIVKKCGGLPLAIVVLGGLLSSKEATYSEWLKVLQSVQWQLNLNPAKCMDILKLSYQDLPYYLKPCFLYIGLFPEDFEIAARKLILLWVAEGFVQPRGIEPLEDVAEDYLEELVGRSMVEPASRKSNGKIKTIRVHDLLRELAISKAKEDQFLDIVRGDSNARFLAKARRLAIHFGIPSQTRKSSRVRSLLFFDISEPVGSILEEYKLLQVLDLEGVYMALIDSSIGNLIHLRYLDLRKTWLKMLPSSMGNLFNLQSLDLSSTLVDPIPLVIWKMQQLKHVYFSEFREMVVNPPADASLPNLQTLLGICICETSCVEQGLDKLLNLRELGLHGDLILHEEALCKWIYNLKGLQCLKMQSRITYTVDVTRTGYDGITNTTIPMFIDFSNHVHLYKLHLTGFLRQLSDVQNFPPNLTELSLQFCFLTEDPLKELEKLPNLRVLKLKQSSYLGKEMVSSSGGFSQLQFLKLSNLFYLERWRIEEGAMCNLRRLEIIECMRLKIVPSGLWPLTTLSNLKLGYMPFEFDLMAQDRRGENWYKLEHVLPIMAVVMAIRSSATAKLSVPASPSVASAPKSYSSKAQLKPNSVLLPTSTSFSLLALFNAPNEVKALTLDKDQIVSSLNEVEKTIDQVQEAGSSFLETTKKVLDAVGSALKPAVDAALPIVKQAGEEALKIASPAISDATKKAQEAIQSTGVDTEKVATAAKTVADAAQQISKVIGEAKPIAASTVETISSGDPVVIVGTAGALFIAYLLLPPIWSVISFSLRGYKGELTPAQSLDLITAQNHLMIDIRSEKDKDKAGIPRLPPSAKNRMVSIPLEELPSKLKGLVRNAKKVEAEIVALKISYLKRINKGSKIIIMDSYSDSAKIVARVLTSLGFKNCWIVADGFSGRRGWLQSRLGSDSYNFSFTEVLSPSRVIPAAARRFGTTSTKFLPSSD</sequence>
<dbReference type="InterPro" id="IPR042197">
    <property type="entry name" value="Apaf_helical"/>
</dbReference>
<dbReference type="Gene3D" id="1.20.5.4130">
    <property type="match status" value="1"/>
</dbReference>
<proteinExistence type="predicted"/>
<dbReference type="Pfam" id="PF18052">
    <property type="entry name" value="Rx_N"/>
    <property type="match status" value="1"/>
</dbReference>
<dbReference type="SUPFAM" id="SSF52540">
    <property type="entry name" value="P-loop containing nucleoside triphosphate hydrolases"/>
    <property type="match status" value="1"/>
</dbReference>
<dbReference type="Pfam" id="PF23559">
    <property type="entry name" value="WHD_DRP"/>
    <property type="match status" value="1"/>
</dbReference>
<dbReference type="Pfam" id="PF00931">
    <property type="entry name" value="NB-ARC"/>
    <property type="match status" value="1"/>
</dbReference>
<dbReference type="SUPFAM" id="SSF52821">
    <property type="entry name" value="Rhodanese/Cell cycle control phosphatase"/>
    <property type="match status" value="1"/>
</dbReference>
<dbReference type="GO" id="GO:0098542">
    <property type="term" value="P:defense response to other organism"/>
    <property type="evidence" value="ECO:0007669"/>
    <property type="project" value="TreeGrafter"/>
</dbReference>
<evidence type="ECO:0000313" key="6">
    <source>
        <dbReference type="Proteomes" id="UP000236630"/>
    </source>
</evidence>
<dbReference type="FunFam" id="1.10.10.10:FF:000322">
    <property type="entry name" value="Probable disease resistance protein At1g63360"/>
    <property type="match status" value="1"/>
</dbReference>
<dbReference type="Proteomes" id="UP000236630">
    <property type="component" value="Unassembled WGS sequence"/>
</dbReference>
<keyword evidence="6" id="KW-1185">Reference proteome</keyword>
<reference evidence="5 6" key="1">
    <citation type="journal article" date="2017" name="Front. Genet.">
        <title>Draft sequencing of the heterozygous diploid genome of Satsuma (Citrus unshiu Marc.) using a hybrid assembly approach.</title>
        <authorList>
            <person name="Shimizu T."/>
            <person name="Tanizawa Y."/>
            <person name="Mochizuki T."/>
            <person name="Nagasaki H."/>
            <person name="Yoshioka T."/>
            <person name="Toyoda A."/>
            <person name="Fujiyama A."/>
            <person name="Kaminuma E."/>
            <person name="Nakamura Y."/>
        </authorList>
    </citation>
    <scope>NUCLEOTIDE SEQUENCE [LARGE SCALE GENOMIC DNA]</scope>
    <source>
        <strain evidence="6">cv. Miyagawa wase</strain>
    </source>
</reference>
<dbReference type="InterPro" id="IPR036388">
    <property type="entry name" value="WH-like_DNA-bd_sf"/>
</dbReference>
<dbReference type="InterPro" id="IPR041118">
    <property type="entry name" value="Rx_N"/>
</dbReference>
<evidence type="ECO:0000256" key="3">
    <source>
        <dbReference type="ARBA" id="ARBA00022821"/>
    </source>
</evidence>
<dbReference type="InterPro" id="IPR002182">
    <property type="entry name" value="NB-ARC"/>
</dbReference>
<dbReference type="Gene3D" id="3.40.250.10">
    <property type="entry name" value="Rhodanese-like domain"/>
    <property type="match status" value="1"/>
</dbReference>
<accession>A0A2H5Q7E0</accession>
<evidence type="ECO:0000313" key="5">
    <source>
        <dbReference type="EMBL" id="GAY60544.1"/>
    </source>
</evidence>
<dbReference type="CDD" id="cd14798">
    <property type="entry name" value="RX-CC_like"/>
    <property type="match status" value="1"/>
</dbReference>
<dbReference type="Gene3D" id="3.80.10.10">
    <property type="entry name" value="Ribonuclease Inhibitor"/>
    <property type="match status" value="1"/>
</dbReference>
<dbReference type="SUPFAM" id="SSF52058">
    <property type="entry name" value="L domain-like"/>
    <property type="match status" value="1"/>
</dbReference>
<dbReference type="InterPro" id="IPR058922">
    <property type="entry name" value="WHD_DRP"/>
</dbReference>
<evidence type="ECO:0000259" key="4">
    <source>
        <dbReference type="PROSITE" id="PS50206"/>
    </source>
</evidence>
<dbReference type="InterPro" id="IPR038005">
    <property type="entry name" value="RX-like_CC"/>
</dbReference>
<dbReference type="InterPro" id="IPR032675">
    <property type="entry name" value="LRR_dom_sf"/>
</dbReference>
<organism evidence="5 6">
    <name type="scientific">Citrus unshiu</name>
    <name type="common">Satsuma mandarin</name>
    <name type="synonym">Citrus nobilis var. unshiu</name>
    <dbReference type="NCBI Taxonomy" id="55188"/>
    <lineage>
        <taxon>Eukaryota</taxon>
        <taxon>Viridiplantae</taxon>
        <taxon>Streptophyta</taxon>
        <taxon>Embryophyta</taxon>
        <taxon>Tracheophyta</taxon>
        <taxon>Spermatophyta</taxon>
        <taxon>Magnoliopsida</taxon>
        <taxon>eudicotyledons</taxon>
        <taxon>Gunneridae</taxon>
        <taxon>Pentapetalae</taxon>
        <taxon>rosids</taxon>
        <taxon>malvids</taxon>
        <taxon>Sapindales</taxon>
        <taxon>Rutaceae</taxon>
        <taxon>Aurantioideae</taxon>
        <taxon>Citrus</taxon>
    </lineage>
</organism>
<dbReference type="InterPro" id="IPR001763">
    <property type="entry name" value="Rhodanese-like_dom"/>
</dbReference>
<keyword evidence="1" id="KW-0677">Repeat</keyword>
<evidence type="ECO:0000256" key="2">
    <source>
        <dbReference type="ARBA" id="ARBA00022741"/>
    </source>
</evidence>
<dbReference type="InterPro" id="IPR027417">
    <property type="entry name" value="P-loop_NTPase"/>
</dbReference>
<dbReference type="InterPro" id="IPR055414">
    <property type="entry name" value="LRR_R13L4/SHOC2-like"/>
</dbReference>
<dbReference type="Gene3D" id="1.10.10.10">
    <property type="entry name" value="Winged helix-like DNA-binding domain superfamily/Winged helix DNA-binding domain"/>
    <property type="match status" value="1"/>
</dbReference>
<dbReference type="InterPro" id="IPR036873">
    <property type="entry name" value="Rhodanese-like_dom_sf"/>
</dbReference>
<protein>
    <recommendedName>
        <fullName evidence="4">Rhodanese domain-containing protein</fullName>
    </recommendedName>
</protein>
<comment type="caution">
    <text evidence="5">The sequence shown here is derived from an EMBL/GenBank/DDBJ whole genome shotgun (WGS) entry which is preliminary data.</text>
</comment>
<dbReference type="CDD" id="cd00158">
    <property type="entry name" value="RHOD"/>
    <property type="match status" value="1"/>
</dbReference>
<feature type="domain" description="Rhodanese" evidence="4">
    <location>
        <begin position="1139"/>
        <end position="1260"/>
    </location>
</feature>
<keyword evidence="3" id="KW-0611">Plant defense</keyword>
<dbReference type="Pfam" id="PF23598">
    <property type="entry name" value="LRR_14"/>
    <property type="match status" value="1"/>
</dbReference>
<dbReference type="FunFam" id="3.40.50.300:FF:001091">
    <property type="entry name" value="Probable disease resistance protein At1g61300"/>
    <property type="match status" value="1"/>
</dbReference>
<dbReference type="InterPro" id="IPR044974">
    <property type="entry name" value="Disease_R_plants"/>
</dbReference>
<gene>
    <name evidence="5" type="ORF">CUMW_202850</name>
</gene>
<dbReference type="PANTHER" id="PTHR23155">
    <property type="entry name" value="DISEASE RESISTANCE PROTEIN RP"/>
    <property type="match status" value="1"/>
</dbReference>
<dbReference type="GO" id="GO:0043531">
    <property type="term" value="F:ADP binding"/>
    <property type="evidence" value="ECO:0007669"/>
    <property type="project" value="InterPro"/>
</dbReference>
<name>A0A2H5Q7E0_CITUN</name>
<dbReference type="EMBL" id="BDQV01000238">
    <property type="protein sequence ID" value="GAY60544.1"/>
    <property type="molecule type" value="Genomic_DNA"/>
</dbReference>
<dbReference type="Gene3D" id="3.40.50.300">
    <property type="entry name" value="P-loop containing nucleotide triphosphate hydrolases"/>
    <property type="match status" value="1"/>
</dbReference>
<evidence type="ECO:0000256" key="1">
    <source>
        <dbReference type="ARBA" id="ARBA00022737"/>
    </source>
</evidence>
<dbReference type="PRINTS" id="PR00364">
    <property type="entry name" value="DISEASERSIST"/>
</dbReference>
<dbReference type="PANTHER" id="PTHR23155:SF1193">
    <property type="entry name" value="DISEASE RESISTANCE PROTEIN RPP13-RELATED"/>
    <property type="match status" value="1"/>
</dbReference>
<dbReference type="PROSITE" id="PS50206">
    <property type="entry name" value="RHODANESE_3"/>
    <property type="match status" value="1"/>
</dbReference>
<keyword evidence="2" id="KW-0547">Nucleotide-binding</keyword>
<dbReference type="Gene3D" id="1.10.8.430">
    <property type="entry name" value="Helical domain of apoptotic protease-activating factors"/>
    <property type="match status" value="1"/>
</dbReference>